<proteinExistence type="predicted"/>
<comment type="caution">
    <text evidence="3">The sequence shown here is derived from an EMBL/GenBank/DDBJ whole genome shotgun (WGS) entry which is preliminary data.</text>
</comment>
<dbReference type="PANTHER" id="PTHR12243">
    <property type="entry name" value="MADF DOMAIN TRANSCRIPTION FACTOR"/>
    <property type="match status" value="1"/>
</dbReference>
<keyword evidence="4" id="KW-1185">Reference proteome</keyword>
<dbReference type="GO" id="GO:0005667">
    <property type="term" value="C:transcription regulator complex"/>
    <property type="evidence" value="ECO:0007669"/>
    <property type="project" value="TreeGrafter"/>
</dbReference>
<dbReference type="PANTHER" id="PTHR12243:SF67">
    <property type="entry name" value="COREPRESSOR OF PANGOLIN, ISOFORM A-RELATED"/>
    <property type="match status" value="1"/>
</dbReference>
<dbReference type="AlphaFoldDB" id="A0AAV8W5A9"/>
<reference evidence="3 4" key="1">
    <citation type="journal article" date="2023" name="Insect Mol. Biol.">
        <title>Genome sequencing provides insights into the evolution of gene families encoding plant cell wall-degrading enzymes in longhorned beetles.</title>
        <authorList>
            <person name="Shin N.R."/>
            <person name="Okamura Y."/>
            <person name="Kirsch R."/>
            <person name="Pauchet Y."/>
        </authorList>
    </citation>
    <scope>NUCLEOTIDE SEQUENCE [LARGE SCALE GENOMIC DNA]</scope>
    <source>
        <strain evidence="3">EAD_L_NR</strain>
    </source>
</reference>
<gene>
    <name evidence="3" type="ORF">NQ315_010527</name>
</gene>
<accession>A0AAV8W5A9</accession>
<evidence type="ECO:0000313" key="4">
    <source>
        <dbReference type="Proteomes" id="UP001159042"/>
    </source>
</evidence>
<feature type="domain" description="MADF" evidence="2">
    <location>
        <begin position="10"/>
        <end position="95"/>
    </location>
</feature>
<evidence type="ECO:0000256" key="1">
    <source>
        <dbReference type="SAM" id="MobiDB-lite"/>
    </source>
</evidence>
<sequence length="240" mass="27352">MMSIEVDQAQLIETIKKNPCLYNRKHKDYKNNHIKEECWKNISVEVNIPVEDCKRLWRNLTNRFTKDRRRQLADSTARSEWEYYDEMSFYSEYSSPRKTVINPTKVSMEQRREDASSNSETVNDLDEDSELATELSESELQTSEEEELSATTQTSPPAVYRKLQGKGTCTNSKQTATGIKQESSSASAAVAEVGTAVSTLTLNCDVNESFGLYVISHLKQVHPDIAKEKRKIIQAVLEDI</sequence>
<dbReference type="Proteomes" id="UP001159042">
    <property type="component" value="Unassembled WGS sequence"/>
</dbReference>
<evidence type="ECO:0000259" key="2">
    <source>
        <dbReference type="PROSITE" id="PS51029"/>
    </source>
</evidence>
<organism evidence="3 4">
    <name type="scientific">Exocentrus adspersus</name>
    <dbReference type="NCBI Taxonomy" id="1586481"/>
    <lineage>
        <taxon>Eukaryota</taxon>
        <taxon>Metazoa</taxon>
        <taxon>Ecdysozoa</taxon>
        <taxon>Arthropoda</taxon>
        <taxon>Hexapoda</taxon>
        <taxon>Insecta</taxon>
        <taxon>Pterygota</taxon>
        <taxon>Neoptera</taxon>
        <taxon>Endopterygota</taxon>
        <taxon>Coleoptera</taxon>
        <taxon>Polyphaga</taxon>
        <taxon>Cucujiformia</taxon>
        <taxon>Chrysomeloidea</taxon>
        <taxon>Cerambycidae</taxon>
        <taxon>Lamiinae</taxon>
        <taxon>Acanthocinini</taxon>
        <taxon>Exocentrus</taxon>
    </lineage>
</organism>
<dbReference type="GO" id="GO:0005634">
    <property type="term" value="C:nucleus"/>
    <property type="evidence" value="ECO:0007669"/>
    <property type="project" value="TreeGrafter"/>
</dbReference>
<dbReference type="EMBL" id="JANEYG010000009">
    <property type="protein sequence ID" value="KAJ8921618.1"/>
    <property type="molecule type" value="Genomic_DNA"/>
</dbReference>
<feature type="compositionally biased region" description="Low complexity" evidence="1">
    <location>
        <begin position="132"/>
        <end position="141"/>
    </location>
</feature>
<dbReference type="GO" id="GO:0006357">
    <property type="term" value="P:regulation of transcription by RNA polymerase II"/>
    <property type="evidence" value="ECO:0007669"/>
    <property type="project" value="TreeGrafter"/>
</dbReference>
<dbReference type="InterPro" id="IPR039353">
    <property type="entry name" value="TF_Adf1"/>
</dbReference>
<name>A0AAV8W5A9_9CUCU</name>
<dbReference type="Pfam" id="PF10545">
    <property type="entry name" value="MADF_DNA_bdg"/>
    <property type="match status" value="1"/>
</dbReference>
<evidence type="ECO:0000313" key="3">
    <source>
        <dbReference type="EMBL" id="KAJ8921618.1"/>
    </source>
</evidence>
<dbReference type="SMART" id="SM00595">
    <property type="entry name" value="MADF"/>
    <property type="match status" value="1"/>
</dbReference>
<dbReference type="PROSITE" id="PS51029">
    <property type="entry name" value="MADF"/>
    <property type="match status" value="1"/>
</dbReference>
<feature type="region of interest" description="Disordered" evidence="1">
    <location>
        <begin position="102"/>
        <end position="157"/>
    </location>
</feature>
<dbReference type="InterPro" id="IPR006578">
    <property type="entry name" value="MADF-dom"/>
</dbReference>
<protein>
    <recommendedName>
        <fullName evidence="2">MADF domain-containing protein</fullName>
    </recommendedName>
</protein>